<feature type="region of interest" description="Disordered" evidence="1">
    <location>
        <begin position="247"/>
        <end position="296"/>
    </location>
</feature>
<protein>
    <recommendedName>
        <fullName evidence="2">NTF2 domain-containing protein</fullName>
    </recommendedName>
</protein>
<sequence>MGKAPLKIIGLGFIYMYFEAMAKRVEDVSELYSEDCEVVFVDLTRLNNLDHETYPVVKLHGRSDVREYFKSVSTQLSTIELKIKTYDSLRILNEGSSILLSLTGEVFWSGTKAYNFTQTFILIPREKDDNVFDIANSVFRITTDVANKGEKLRKFNNTPRTKPKVKHYSAMSNSSPFIPASNQYQNRYNWNGYTGAMAEGSLPFYPQNGAPDYNQGFSQYAPQSQYAYYNSHNSYMNGNAKGINSNGHTYSRYSDKKYSHNNGKNSSEPSSNETTRTNSKNSSSTPNTSNQSQVSYRKATYYPVHVNNTQNLPEDRIKESLEKEFGTIMKITNGENYLVVDFEKPVNQAACLNMGKLTIEGVGITFEKKHNQRKSRSNTGDSVAQ</sequence>
<dbReference type="InterPro" id="IPR002075">
    <property type="entry name" value="NTF2_dom"/>
</dbReference>
<dbReference type="PROSITE" id="PS50177">
    <property type="entry name" value="NTF2_DOMAIN"/>
    <property type="match status" value="1"/>
</dbReference>
<comment type="caution">
    <text evidence="3">The sequence shown here is derived from an EMBL/GenBank/DDBJ whole genome shotgun (WGS) entry which is preliminary data.</text>
</comment>
<evidence type="ECO:0000313" key="3">
    <source>
        <dbReference type="EMBL" id="GMM54079.1"/>
    </source>
</evidence>
<dbReference type="InterPro" id="IPR032710">
    <property type="entry name" value="NTF2-like_dom_sf"/>
</dbReference>
<proteinExistence type="predicted"/>
<dbReference type="AlphaFoldDB" id="A0AAV5RU61"/>
<evidence type="ECO:0000259" key="2">
    <source>
        <dbReference type="PROSITE" id="PS50177"/>
    </source>
</evidence>
<dbReference type="Gene3D" id="3.10.450.50">
    <property type="match status" value="1"/>
</dbReference>
<reference evidence="3 4" key="1">
    <citation type="journal article" date="2023" name="Elife">
        <title>Identification of key yeast species and microbe-microbe interactions impacting larval growth of Drosophila in the wild.</title>
        <authorList>
            <person name="Mure A."/>
            <person name="Sugiura Y."/>
            <person name="Maeda R."/>
            <person name="Honda K."/>
            <person name="Sakurai N."/>
            <person name="Takahashi Y."/>
            <person name="Watada M."/>
            <person name="Katoh T."/>
            <person name="Gotoh A."/>
            <person name="Gotoh Y."/>
            <person name="Taniguchi I."/>
            <person name="Nakamura K."/>
            <person name="Hayashi T."/>
            <person name="Katayama T."/>
            <person name="Uemura T."/>
            <person name="Hattori Y."/>
        </authorList>
    </citation>
    <scope>NUCLEOTIDE SEQUENCE [LARGE SCALE GENOMIC DNA]</scope>
    <source>
        <strain evidence="3 4">KH-74</strain>
    </source>
</reference>
<feature type="compositionally biased region" description="Polar residues" evidence="1">
    <location>
        <begin position="260"/>
        <end position="269"/>
    </location>
</feature>
<keyword evidence="4" id="KW-1185">Reference proteome</keyword>
<dbReference type="EMBL" id="BTGD01000001">
    <property type="protein sequence ID" value="GMM54079.1"/>
    <property type="molecule type" value="Genomic_DNA"/>
</dbReference>
<gene>
    <name evidence="3" type="ORF">DAKH74_006950</name>
</gene>
<evidence type="ECO:0000313" key="4">
    <source>
        <dbReference type="Proteomes" id="UP001377567"/>
    </source>
</evidence>
<dbReference type="Pfam" id="PF02136">
    <property type="entry name" value="NTF2"/>
    <property type="match status" value="1"/>
</dbReference>
<evidence type="ECO:0000256" key="1">
    <source>
        <dbReference type="SAM" id="MobiDB-lite"/>
    </source>
</evidence>
<accession>A0AAV5RU61</accession>
<organism evidence="3 4">
    <name type="scientific">Maudiozyma humilis</name>
    <name type="common">Sour dough yeast</name>
    <name type="synonym">Kazachstania humilis</name>
    <dbReference type="NCBI Taxonomy" id="51915"/>
    <lineage>
        <taxon>Eukaryota</taxon>
        <taxon>Fungi</taxon>
        <taxon>Dikarya</taxon>
        <taxon>Ascomycota</taxon>
        <taxon>Saccharomycotina</taxon>
        <taxon>Saccharomycetes</taxon>
        <taxon>Saccharomycetales</taxon>
        <taxon>Saccharomycetaceae</taxon>
        <taxon>Maudiozyma</taxon>
    </lineage>
</organism>
<dbReference type="InterPro" id="IPR018222">
    <property type="entry name" value="Nuclear_transport_factor_2_euk"/>
</dbReference>
<dbReference type="Proteomes" id="UP001377567">
    <property type="component" value="Unassembled WGS sequence"/>
</dbReference>
<feature type="compositionally biased region" description="Low complexity" evidence="1">
    <location>
        <begin position="270"/>
        <end position="292"/>
    </location>
</feature>
<name>A0AAV5RU61_MAUHU</name>
<dbReference type="SUPFAM" id="SSF54427">
    <property type="entry name" value="NTF2-like"/>
    <property type="match status" value="1"/>
</dbReference>
<feature type="domain" description="NTF2" evidence="2">
    <location>
        <begin position="9"/>
        <end position="141"/>
    </location>
</feature>